<comment type="caution">
    <text evidence="2">The sequence shown here is derived from an EMBL/GenBank/DDBJ whole genome shotgun (WGS) entry which is preliminary data.</text>
</comment>
<dbReference type="EMBL" id="JACHVA010000117">
    <property type="protein sequence ID" value="MBC2603073.1"/>
    <property type="molecule type" value="Genomic_DNA"/>
</dbReference>
<dbReference type="PANTHER" id="PTHR34595:SF7">
    <property type="entry name" value="SLL1039 PROTEIN"/>
    <property type="match status" value="1"/>
</dbReference>
<sequence>MLSRVAESLYWIGRYIERADNIARLLDVNLNILTDFKDLNDSRLVEHWEPIIRSTGDWDLFKSLGYQPSSRSATDFLTFDRENPNSIINCLIAARQNARIIRDQIPSEVFEAINDTYLDLRNSGSDEIWKEGPYRFYREIQTFSQLFQGMVASTVVRGLGYYFMETGKFIERADKTSRILDIKYHILLPSIRDVGGVVDTAQWTAVLRSCSAFEAYHRNFVTNVDPTLVTEFLLFSAKFPRAVRYSLARLGEYLRRISHKEADRFSNDAERECGKLYSDLTYLSVEDVFDQGLHEYLDYLQARLNTVGAAIQETYFGVGE</sequence>
<keyword evidence="3" id="KW-1185">Reference proteome</keyword>
<feature type="domain" description="DUF403" evidence="1">
    <location>
        <begin position="1"/>
        <end position="316"/>
    </location>
</feature>
<reference evidence="2 3" key="1">
    <citation type="submission" date="2020-07" db="EMBL/GenBank/DDBJ databases">
        <authorList>
            <person name="Feng X."/>
        </authorList>
    </citation>
    <scope>NUCLEOTIDE SEQUENCE [LARGE SCALE GENOMIC DNA]</scope>
    <source>
        <strain evidence="2 3">JCM14086</strain>
    </source>
</reference>
<evidence type="ECO:0000259" key="1">
    <source>
        <dbReference type="Pfam" id="PF04168"/>
    </source>
</evidence>
<proteinExistence type="predicted"/>
<dbReference type="PANTHER" id="PTHR34595">
    <property type="entry name" value="BLR5612 PROTEIN"/>
    <property type="match status" value="1"/>
</dbReference>
<dbReference type="InterPro" id="IPR051680">
    <property type="entry name" value="ATP-dep_Glu-Cys_Ligase-2"/>
</dbReference>
<name>A0A7X1B201_9BACT</name>
<dbReference type="Proteomes" id="UP000525652">
    <property type="component" value="Unassembled WGS sequence"/>
</dbReference>
<dbReference type="AlphaFoldDB" id="A0A7X1B201"/>
<accession>A0A7X1B201</accession>
<evidence type="ECO:0000313" key="3">
    <source>
        <dbReference type="Proteomes" id="UP000525652"/>
    </source>
</evidence>
<dbReference type="Pfam" id="PF04168">
    <property type="entry name" value="Alpha-E"/>
    <property type="match status" value="1"/>
</dbReference>
<protein>
    <submittedName>
        <fullName evidence="2">Alpha-E domain-containing protein</fullName>
    </submittedName>
</protein>
<organism evidence="2 3">
    <name type="scientific">Puniceicoccus vermicola</name>
    <dbReference type="NCBI Taxonomy" id="388746"/>
    <lineage>
        <taxon>Bacteria</taxon>
        <taxon>Pseudomonadati</taxon>
        <taxon>Verrucomicrobiota</taxon>
        <taxon>Opitutia</taxon>
        <taxon>Puniceicoccales</taxon>
        <taxon>Puniceicoccaceae</taxon>
        <taxon>Puniceicoccus</taxon>
    </lineage>
</organism>
<dbReference type="InterPro" id="IPR007296">
    <property type="entry name" value="DUF403"/>
</dbReference>
<gene>
    <name evidence="2" type="ORF">H5P30_14920</name>
</gene>
<evidence type="ECO:0000313" key="2">
    <source>
        <dbReference type="EMBL" id="MBC2603073.1"/>
    </source>
</evidence>
<dbReference type="RefSeq" id="WP_185693715.1">
    <property type="nucleotide sequence ID" value="NZ_JACHVA010000117.1"/>
</dbReference>